<keyword evidence="6" id="KW-1185">Reference proteome</keyword>
<dbReference type="PANTHER" id="PTHR43150:SF4">
    <property type="entry name" value="L-GLYCERALDEHYDE 3-PHOSPHATE REDUCTASE"/>
    <property type="match status" value="1"/>
</dbReference>
<dbReference type="EMBL" id="QMFB01000010">
    <property type="protein sequence ID" value="RAV20020.1"/>
    <property type="molecule type" value="Genomic_DNA"/>
</dbReference>
<accession>A0A329MK33</accession>
<dbReference type="InterPro" id="IPR005399">
    <property type="entry name" value="K_chnl_volt-dep_bsu_KCNAB-rel"/>
</dbReference>
<feature type="domain" description="NADP-dependent oxidoreductase" evidence="4">
    <location>
        <begin position="21"/>
        <end position="315"/>
    </location>
</feature>
<keyword evidence="3" id="KW-0560">Oxidoreductase</keyword>
<dbReference type="Pfam" id="PF00248">
    <property type="entry name" value="Aldo_ket_red"/>
    <property type="match status" value="1"/>
</dbReference>
<protein>
    <submittedName>
        <fullName evidence="5">L-glyceraldehyde 3-phosphate reductase</fullName>
    </submittedName>
</protein>
<dbReference type="Gene3D" id="3.20.20.100">
    <property type="entry name" value="NADP-dependent oxidoreductase domain"/>
    <property type="match status" value="1"/>
</dbReference>
<proteinExistence type="inferred from homology"/>
<evidence type="ECO:0000256" key="1">
    <source>
        <dbReference type="ARBA" id="ARBA00006515"/>
    </source>
</evidence>
<sequence>MRYANMPYRQCGKWGLKLPVISLGGWQTVGGYEAEKEAKRCFYAAFNAGITHFDFANNYGTPPGNGEIIGGKILKHLPRDEIIISSKASYLMWPGPYGEWGSRKSIIASCDQSLKRMGVDYFDIFYIHRFDPNTPLEETHGALETLIKQGKALYGGVSNYSPEATEASIKLRDKKNWFPLTIHQPVYNLLRRDIENGLIKSASKHGYGLIAFSPLAQGLLTDKYLEGIPKESRFGKQGKDQIDELQLRKINAFHELAAQREQSLAQMSLAWILRHKEVTSVLTAVSKLSQLEDSLKTLQNLNFSEDELARIDEISSWEA</sequence>
<evidence type="ECO:0000256" key="2">
    <source>
        <dbReference type="ARBA" id="ARBA00022857"/>
    </source>
</evidence>
<evidence type="ECO:0000313" key="6">
    <source>
        <dbReference type="Proteomes" id="UP000250369"/>
    </source>
</evidence>
<evidence type="ECO:0000313" key="5">
    <source>
        <dbReference type="EMBL" id="RAV20020.1"/>
    </source>
</evidence>
<dbReference type="InterPro" id="IPR023210">
    <property type="entry name" value="NADP_OxRdtase_dom"/>
</dbReference>
<dbReference type="GO" id="GO:0051596">
    <property type="term" value="P:methylglyoxal catabolic process"/>
    <property type="evidence" value="ECO:0007669"/>
    <property type="project" value="TreeGrafter"/>
</dbReference>
<dbReference type="Proteomes" id="UP000250369">
    <property type="component" value="Unassembled WGS sequence"/>
</dbReference>
<dbReference type="AlphaFoldDB" id="A0A329MK33"/>
<dbReference type="CDD" id="cd19089">
    <property type="entry name" value="AKR_AKR14A1_2"/>
    <property type="match status" value="1"/>
</dbReference>
<evidence type="ECO:0000256" key="3">
    <source>
        <dbReference type="ARBA" id="ARBA00023002"/>
    </source>
</evidence>
<organism evidence="5 6">
    <name type="scientific">Paenibacillus contaminans</name>
    <dbReference type="NCBI Taxonomy" id="450362"/>
    <lineage>
        <taxon>Bacteria</taxon>
        <taxon>Bacillati</taxon>
        <taxon>Bacillota</taxon>
        <taxon>Bacilli</taxon>
        <taxon>Bacillales</taxon>
        <taxon>Paenibacillaceae</taxon>
        <taxon>Paenibacillus</taxon>
    </lineage>
</organism>
<evidence type="ECO:0000259" key="4">
    <source>
        <dbReference type="Pfam" id="PF00248"/>
    </source>
</evidence>
<dbReference type="InterPro" id="IPR036812">
    <property type="entry name" value="NAD(P)_OxRdtase_dom_sf"/>
</dbReference>
<dbReference type="SUPFAM" id="SSF51430">
    <property type="entry name" value="NAD(P)-linked oxidoreductase"/>
    <property type="match status" value="1"/>
</dbReference>
<gene>
    <name evidence="5" type="ORF">DQG23_18080</name>
</gene>
<keyword evidence="2" id="KW-0521">NADP</keyword>
<name>A0A329MK33_9BACL</name>
<dbReference type="PANTHER" id="PTHR43150">
    <property type="entry name" value="HYPERKINETIC, ISOFORM M"/>
    <property type="match status" value="1"/>
</dbReference>
<dbReference type="GO" id="GO:0016491">
    <property type="term" value="F:oxidoreductase activity"/>
    <property type="evidence" value="ECO:0007669"/>
    <property type="project" value="UniProtKB-KW"/>
</dbReference>
<reference evidence="5 6" key="1">
    <citation type="journal article" date="2009" name="Int. J. Syst. Evol. Microbiol.">
        <title>Paenibacillus contaminans sp. nov., isolated from a contaminated laboratory plate.</title>
        <authorList>
            <person name="Chou J.H."/>
            <person name="Lee J.H."/>
            <person name="Lin M.C."/>
            <person name="Chang P.S."/>
            <person name="Arun A.B."/>
            <person name="Young C.C."/>
            <person name="Chen W.M."/>
        </authorList>
    </citation>
    <scope>NUCLEOTIDE SEQUENCE [LARGE SCALE GENOMIC DNA]</scope>
    <source>
        <strain evidence="5 6">CKOBP-6</strain>
    </source>
</reference>
<comment type="caution">
    <text evidence="5">The sequence shown here is derived from an EMBL/GenBank/DDBJ whole genome shotgun (WGS) entry which is preliminary data.</text>
</comment>
<dbReference type="OrthoDB" id="9773828at2"/>
<comment type="similarity">
    <text evidence="1">Belongs to the shaker potassium channel beta subunit family.</text>
</comment>